<feature type="signal peptide" evidence="1">
    <location>
        <begin position="1"/>
        <end position="25"/>
    </location>
</feature>
<reference evidence="2 3" key="1">
    <citation type="journal article" date="2007" name="Nature">
        <title>Evolution of genes and genomes on the Drosophila phylogeny.</title>
        <authorList>
            <consortium name="Drosophila 12 Genomes Consortium"/>
            <person name="Clark A.G."/>
            <person name="Eisen M.B."/>
            <person name="Smith D.R."/>
            <person name="Bergman C.M."/>
            <person name="Oliver B."/>
            <person name="Markow T.A."/>
            <person name="Kaufman T.C."/>
            <person name="Kellis M."/>
            <person name="Gelbart W."/>
            <person name="Iyer V.N."/>
            <person name="Pollard D.A."/>
            <person name="Sackton T.B."/>
            <person name="Larracuente A.M."/>
            <person name="Singh N.D."/>
            <person name="Abad J.P."/>
            <person name="Abt D.N."/>
            <person name="Adryan B."/>
            <person name="Aguade M."/>
            <person name="Akashi H."/>
            <person name="Anderson W.W."/>
            <person name="Aquadro C.F."/>
            <person name="Ardell D.H."/>
            <person name="Arguello R."/>
            <person name="Artieri C.G."/>
            <person name="Barbash D.A."/>
            <person name="Barker D."/>
            <person name="Barsanti P."/>
            <person name="Batterham P."/>
            <person name="Batzoglou S."/>
            <person name="Begun D."/>
            <person name="Bhutkar A."/>
            <person name="Blanco E."/>
            <person name="Bosak S.A."/>
            <person name="Bradley R.K."/>
            <person name="Brand A.D."/>
            <person name="Brent M.R."/>
            <person name="Brooks A.N."/>
            <person name="Brown R.H."/>
            <person name="Butlin R.K."/>
            <person name="Caggese C."/>
            <person name="Calvi B.R."/>
            <person name="Bernardo de Carvalho A."/>
            <person name="Caspi A."/>
            <person name="Castrezana S."/>
            <person name="Celniker S.E."/>
            <person name="Chang J.L."/>
            <person name="Chapple C."/>
            <person name="Chatterji S."/>
            <person name="Chinwalla A."/>
            <person name="Civetta A."/>
            <person name="Clifton S.W."/>
            <person name="Comeron J.M."/>
            <person name="Costello J.C."/>
            <person name="Coyne J.A."/>
            <person name="Daub J."/>
            <person name="David R.G."/>
            <person name="Delcher A.L."/>
            <person name="Delehaunty K."/>
            <person name="Do C.B."/>
            <person name="Ebling H."/>
            <person name="Edwards K."/>
            <person name="Eickbush T."/>
            <person name="Evans J.D."/>
            <person name="Filipski A."/>
            <person name="Findeiss S."/>
            <person name="Freyhult E."/>
            <person name="Fulton L."/>
            <person name="Fulton R."/>
            <person name="Garcia A.C."/>
            <person name="Gardiner A."/>
            <person name="Garfield D.A."/>
            <person name="Garvin B.E."/>
            <person name="Gibson G."/>
            <person name="Gilbert D."/>
            <person name="Gnerre S."/>
            <person name="Godfrey J."/>
            <person name="Good R."/>
            <person name="Gotea V."/>
            <person name="Gravely B."/>
            <person name="Greenberg A.J."/>
            <person name="Griffiths-Jones S."/>
            <person name="Gross S."/>
            <person name="Guigo R."/>
            <person name="Gustafson E.A."/>
            <person name="Haerty W."/>
            <person name="Hahn M.W."/>
            <person name="Halligan D.L."/>
            <person name="Halpern A.L."/>
            <person name="Halter G.M."/>
            <person name="Han M.V."/>
            <person name="Heger A."/>
            <person name="Hillier L."/>
            <person name="Hinrichs A.S."/>
            <person name="Holmes I."/>
            <person name="Hoskins R.A."/>
            <person name="Hubisz M.J."/>
            <person name="Hultmark D."/>
            <person name="Huntley M.A."/>
            <person name="Jaffe D.B."/>
            <person name="Jagadeeshan S."/>
            <person name="Jeck W.R."/>
            <person name="Johnson J."/>
            <person name="Jones C.D."/>
            <person name="Jordan W.C."/>
            <person name="Karpen G.H."/>
            <person name="Kataoka E."/>
            <person name="Keightley P.D."/>
            <person name="Kheradpour P."/>
            <person name="Kirkness E.F."/>
            <person name="Koerich L.B."/>
            <person name="Kristiansen K."/>
            <person name="Kudrna D."/>
            <person name="Kulathinal R.J."/>
            <person name="Kumar S."/>
            <person name="Kwok R."/>
            <person name="Lander E."/>
            <person name="Langley C.H."/>
            <person name="Lapoint R."/>
            <person name="Lazzaro B.P."/>
            <person name="Lee S.J."/>
            <person name="Levesque L."/>
            <person name="Li R."/>
            <person name="Lin C.F."/>
            <person name="Lin M.F."/>
            <person name="Lindblad-Toh K."/>
            <person name="Llopart A."/>
            <person name="Long M."/>
            <person name="Low L."/>
            <person name="Lozovsky E."/>
            <person name="Lu J."/>
            <person name="Luo M."/>
            <person name="Machado C.A."/>
            <person name="Makalowski W."/>
            <person name="Marzo M."/>
            <person name="Matsuda M."/>
            <person name="Matzkin L."/>
            <person name="McAllister B."/>
            <person name="McBride C.S."/>
            <person name="McKernan B."/>
            <person name="McKernan K."/>
            <person name="Mendez-Lago M."/>
            <person name="Minx P."/>
            <person name="Mollenhauer M.U."/>
            <person name="Montooth K."/>
            <person name="Mount S.M."/>
            <person name="Mu X."/>
            <person name="Myers E."/>
            <person name="Negre B."/>
            <person name="Newfeld S."/>
            <person name="Nielsen R."/>
            <person name="Noor M.A."/>
            <person name="O'Grady P."/>
            <person name="Pachter L."/>
            <person name="Papaceit M."/>
            <person name="Parisi M.J."/>
            <person name="Parisi M."/>
            <person name="Parts L."/>
            <person name="Pedersen J.S."/>
            <person name="Pesole G."/>
            <person name="Phillippy A.M."/>
            <person name="Ponting C.P."/>
            <person name="Pop M."/>
            <person name="Porcelli D."/>
            <person name="Powell J.R."/>
            <person name="Prohaska S."/>
            <person name="Pruitt K."/>
            <person name="Puig M."/>
            <person name="Quesneville H."/>
            <person name="Ram K.R."/>
            <person name="Rand D."/>
            <person name="Rasmussen M.D."/>
            <person name="Reed L.K."/>
            <person name="Reenan R."/>
            <person name="Reily A."/>
            <person name="Remington K.A."/>
            <person name="Rieger T.T."/>
            <person name="Ritchie M.G."/>
            <person name="Robin C."/>
            <person name="Rogers Y.H."/>
            <person name="Rohde C."/>
            <person name="Rozas J."/>
            <person name="Rubenfield M.J."/>
            <person name="Ruiz A."/>
            <person name="Russo S."/>
            <person name="Salzberg S.L."/>
            <person name="Sanchez-Gracia A."/>
            <person name="Saranga D.J."/>
            <person name="Sato H."/>
            <person name="Schaeffer S.W."/>
            <person name="Schatz M.C."/>
            <person name="Schlenke T."/>
            <person name="Schwartz R."/>
            <person name="Segarra C."/>
            <person name="Singh R.S."/>
            <person name="Sirot L."/>
            <person name="Sirota M."/>
            <person name="Sisneros N.B."/>
            <person name="Smith C.D."/>
            <person name="Smith T.F."/>
            <person name="Spieth J."/>
            <person name="Stage D.E."/>
            <person name="Stark A."/>
            <person name="Stephan W."/>
            <person name="Strausberg R.L."/>
            <person name="Strempel S."/>
            <person name="Sturgill D."/>
            <person name="Sutton G."/>
            <person name="Sutton G.G."/>
            <person name="Tao W."/>
            <person name="Teichmann S."/>
            <person name="Tobari Y.N."/>
            <person name="Tomimura Y."/>
            <person name="Tsolas J.M."/>
            <person name="Valente V.L."/>
            <person name="Venter E."/>
            <person name="Venter J.C."/>
            <person name="Vicario S."/>
            <person name="Vieira F.G."/>
            <person name="Vilella A.J."/>
            <person name="Villasante A."/>
            <person name="Walenz B."/>
            <person name="Wang J."/>
            <person name="Wasserman M."/>
            <person name="Watts T."/>
            <person name="Wilson D."/>
            <person name="Wilson R.K."/>
            <person name="Wing R.A."/>
            <person name="Wolfner M.F."/>
            <person name="Wong A."/>
            <person name="Wong G.K."/>
            <person name="Wu C.I."/>
            <person name="Wu G."/>
            <person name="Yamamoto D."/>
            <person name="Yang H.P."/>
            <person name="Yang S.P."/>
            <person name="Yorke J.A."/>
            <person name="Yoshida K."/>
            <person name="Zdobnov E."/>
            <person name="Zhang P."/>
            <person name="Zhang Y."/>
            <person name="Zimin A.V."/>
            <person name="Baldwin J."/>
            <person name="Abdouelleil A."/>
            <person name="Abdulkadir J."/>
            <person name="Abebe A."/>
            <person name="Abera B."/>
            <person name="Abreu J."/>
            <person name="Acer S.C."/>
            <person name="Aftuck L."/>
            <person name="Alexander A."/>
            <person name="An P."/>
            <person name="Anderson E."/>
            <person name="Anderson S."/>
            <person name="Arachi H."/>
            <person name="Azer M."/>
            <person name="Bachantsang P."/>
            <person name="Barry A."/>
            <person name="Bayul T."/>
            <person name="Berlin A."/>
            <person name="Bessette D."/>
            <person name="Bloom T."/>
            <person name="Blye J."/>
            <person name="Boguslavskiy L."/>
            <person name="Bonnet C."/>
            <person name="Boukhgalter B."/>
            <person name="Bourzgui I."/>
            <person name="Brown A."/>
            <person name="Cahill P."/>
            <person name="Channer S."/>
            <person name="Cheshatsang Y."/>
            <person name="Chuda L."/>
            <person name="Citroen M."/>
            <person name="Collymore A."/>
            <person name="Cooke P."/>
            <person name="Costello M."/>
            <person name="D'Aco K."/>
            <person name="Daza R."/>
            <person name="De Haan G."/>
            <person name="DeGray S."/>
            <person name="DeMaso C."/>
            <person name="Dhargay N."/>
            <person name="Dooley K."/>
            <person name="Dooley E."/>
            <person name="Doricent M."/>
            <person name="Dorje P."/>
            <person name="Dorjee K."/>
            <person name="Dupes A."/>
            <person name="Elong R."/>
            <person name="Falk J."/>
            <person name="Farina A."/>
            <person name="Faro S."/>
            <person name="Ferguson D."/>
            <person name="Fisher S."/>
            <person name="Foley C.D."/>
            <person name="Franke A."/>
            <person name="Friedrich D."/>
            <person name="Gadbois L."/>
            <person name="Gearin G."/>
            <person name="Gearin C.R."/>
            <person name="Giannoukos G."/>
            <person name="Goode T."/>
            <person name="Graham J."/>
            <person name="Grandbois E."/>
            <person name="Grewal S."/>
            <person name="Gyaltsen K."/>
            <person name="Hafez N."/>
            <person name="Hagos B."/>
            <person name="Hall J."/>
            <person name="Henson C."/>
            <person name="Hollinger A."/>
            <person name="Honan T."/>
            <person name="Huard M.D."/>
            <person name="Hughes L."/>
            <person name="Hurhula B."/>
            <person name="Husby M.E."/>
            <person name="Kamat A."/>
            <person name="Kanga B."/>
            <person name="Kashin S."/>
            <person name="Khazanovich D."/>
            <person name="Kisner P."/>
            <person name="Lance K."/>
            <person name="Lara M."/>
            <person name="Lee W."/>
            <person name="Lennon N."/>
            <person name="Letendre F."/>
            <person name="LeVine R."/>
            <person name="Lipovsky A."/>
            <person name="Liu X."/>
            <person name="Liu J."/>
            <person name="Liu S."/>
            <person name="Lokyitsang T."/>
            <person name="Lokyitsang Y."/>
            <person name="Lubonja R."/>
            <person name="Lui A."/>
            <person name="MacDonald P."/>
            <person name="Magnisalis V."/>
            <person name="Maru K."/>
            <person name="Matthews C."/>
            <person name="McCusker W."/>
            <person name="McDonough S."/>
            <person name="Mehta T."/>
            <person name="Meldrim J."/>
            <person name="Meneus L."/>
            <person name="Mihai O."/>
            <person name="Mihalev A."/>
            <person name="Mihova T."/>
            <person name="Mittelman R."/>
            <person name="Mlenga V."/>
            <person name="Montmayeur A."/>
            <person name="Mulrain L."/>
            <person name="Navidi A."/>
            <person name="Naylor J."/>
            <person name="Negash T."/>
            <person name="Nguyen T."/>
            <person name="Nguyen N."/>
            <person name="Nicol R."/>
            <person name="Norbu C."/>
            <person name="Norbu N."/>
            <person name="Novod N."/>
            <person name="O'Neill B."/>
            <person name="Osman S."/>
            <person name="Markiewicz E."/>
            <person name="Oyono O.L."/>
            <person name="Patti C."/>
            <person name="Phunkhang P."/>
            <person name="Pierre F."/>
            <person name="Priest M."/>
            <person name="Raghuraman S."/>
            <person name="Rege F."/>
            <person name="Reyes R."/>
            <person name="Rise C."/>
            <person name="Rogov P."/>
            <person name="Ross K."/>
            <person name="Ryan E."/>
            <person name="Settipalli S."/>
            <person name="Shea T."/>
            <person name="Sherpa N."/>
            <person name="Shi L."/>
            <person name="Shih D."/>
            <person name="Sparrow T."/>
            <person name="Spaulding J."/>
            <person name="Stalker J."/>
            <person name="Stange-Thomann N."/>
            <person name="Stavropoulos S."/>
            <person name="Stone C."/>
            <person name="Strader C."/>
            <person name="Tesfaye S."/>
            <person name="Thomson T."/>
            <person name="Thoulutsang Y."/>
            <person name="Thoulutsang D."/>
            <person name="Topham K."/>
            <person name="Topping I."/>
            <person name="Tsamla T."/>
            <person name="Vassiliev H."/>
            <person name="Vo A."/>
            <person name="Wangchuk T."/>
            <person name="Wangdi T."/>
            <person name="Weiand M."/>
            <person name="Wilkinson J."/>
            <person name="Wilson A."/>
            <person name="Yadav S."/>
            <person name="Young G."/>
            <person name="Yu Q."/>
            <person name="Zembek L."/>
            <person name="Zhong D."/>
            <person name="Zimmer A."/>
            <person name="Zwirko Z."/>
            <person name="Jaffe D.B."/>
            <person name="Alvarez P."/>
            <person name="Brockman W."/>
            <person name="Butler J."/>
            <person name="Chin C."/>
            <person name="Gnerre S."/>
            <person name="Grabherr M."/>
            <person name="Kleber M."/>
            <person name="Mauceli E."/>
            <person name="MacCallum I."/>
        </authorList>
    </citation>
    <scope>NUCLEOTIDE SEQUENCE [LARGE SCALE GENOMIC DNA]</scope>
    <source>
        <strain evidence="3">Rob3c / Tucson 14021-0248.25</strain>
    </source>
</reference>
<proteinExistence type="predicted"/>
<keyword evidence="1" id="KW-0732">Signal</keyword>
<evidence type="ECO:0000313" key="3">
    <source>
        <dbReference type="Proteomes" id="UP000001292"/>
    </source>
</evidence>
<dbReference type="PhylomeDB" id="B4HK33"/>
<dbReference type="OrthoDB" id="7998970at2759"/>
<dbReference type="KEGG" id="dse:6604940"/>
<dbReference type="Proteomes" id="UP000001292">
    <property type="component" value="Unassembled WGS sequence"/>
</dbReference>
<protein>
    <submittedName>
        <fullName evidence="2">GM24913</fullName>
    </submittedName>
</protein>
<organism evidence="3">
    <name type="scientific">Drosophila sechellia</name>
    <name type="common">Fruit fly</name>
    <dbReference type="NCBI Taxonomy" id="7238"/>
    <lineage>
        <taxon>Eukaryota</taxon>
        <taxon>Metazoa</taxon>
        <taxon>Ecdysozoa</taxon>
        <taxon>Arthropoda</taxon>
        <taxon>Hexapoda</taxon>
        <taxon>Insecta</taxon>
        <taxon>Pterygota</taxon>
        <taxon>Neoptera</taxon>
        <taxon>Endopterygota</taxon>
        <taxon>Diptera</taxon>
        <taxon>Brachycera</taxon>
        <taxon>Muscomorpha</taxon>
        <taxon>Ephydroidea</taxon>
        <taxon>Drosophilidae</taxon>
        <taxon>Drosophila</taxon>
        <taxon>Sophophora</taxon>
    </lineage>
</organism>
<dbReference type="HOGENOM" id="CLU_1706140_0_0_1"/>
<sequence>MQYTQLLRVLCSIVIISYMAVLVLGDTKCNVCQPNNVKCLNETHFSFCADAVPSDQVIKCPDGQVCTSLLKICFPKGATEASCTPDAEISCPPCSGSSLFVCTSRTTFQMCDEGKLIGQATKCKDNTFCSMKSNKYCVDRCEITKSESGFECDRESPLDVLKNKSPKY</sequence>
<dbReference type="AlphaFoldDB" id="B4HK33"/>
<dbReference type="STRING" id="7238.B4HK33"/>
<feature type="chain" id="PRO_5002808725" evidence="1">
    <location>
        <begin position="26"/>
        <end position="168"/>
    </location>
</feature>
<dbReference type="EMBL" id="CH480815">
    <property type="protein sequence ID" value="EDW40769.1"/>
    <property type="molecule type" value="Genomic_DNA"/>
</dbReference>
<evidence type="ECO:0000313" key="2">
    <source>
        <dbReference type="EMBL" id="EDW40769.1"/>
    </source>
</evidence>
<dbReference type="OMA" id="FCVDRCE"/>
<gene>
    <name evidence="2" type="primary">Dsec\GM24913</name>
    <name evidence="2" type="ORF">Dsec_GM24913</name>
</gene>
<keyword evidence="3" id="KW-1185">Reference proteome</keyword>
<accession>B4HK33</accession>
<name>B4HK33_DROSE</name>
<evidence type="ECO:0000256" key="1">
    <source>
        <dbReference type="SAM" id="SignalP"/>
    </source>
</evidence>